<dbReference type="GO" id="GO:0046872">
    <property type="term" value="F:metal ion binding"/>
    <property type="evidence" value="ECO:0007669"/>
    <property type="project" value="UniProtKB-KW"/>
</dbReference>
<evidence type="ECO:0000256" key="5">
    <source>
        <dbReference type="ARBA" id="ARBA00022475"/>
    </source>
</evidence>
<dbReference type="InterPro" id="IPR003004">
    <property type="entry name" value="GspF/PilC"/>
</dbReference>
<evidence type="ECO:0000256" key="2">
    <source>
        <dbReference type="ARBA" id="ARBA00004429"/>
    </source>
</evidence>
<evidence type="ECO:0000256" key="11">
    <source>
        <dbReference type="ARBA" id="ARBA00022989"/>
    </source>
</evidence>
<dbReference type="PRINTS" id="PR00812">
    <property type="entry name" value="BCTERIALGSPF"/>
</dbReference>
<evidence type="ECO:0000313" key="18">
    <source>
        <dbReference type="Proteomes" id="UP000254429"/>
    </source>
</evidence>
<evidence type="ECO:0000256" key="13">
    <source>
        <dbReference type="ARBA" id="ARBA00030750"/>
    </source>
</evidence>
<evidence type="ECO:0000313" key="17">
    <source>
        <dbReference type="EMBL" id="STM36611.1"/>
    </source>
</evidence>
<keyword evidence="12 15" id="KW-0472">Membrane</keyword>
<dbReference type="FunFam" id="1.20.81.30:FF:000001">
    <property type="entry name" value="Type II secretion system protein F"/>
    <property type="match status" value="1"/>
</dbReference>
<dbReference type="InterPro" id="IPR018076">
    <property type="entry name" value="T2SS_GspF_dom"/>
</dbReference>
<dbReference type="Gene3D" id="1.20.81.30">
    <property type="entry name" value="Type II secretion system (T2SS), domain F"/>
    <property type="match status" value="2"/>
</dbReference>
<evidence type="ECO:0000256" key="9">
    <source>
        <dbReference type="ARBA" id="ARBA00022837"/>
    </source>
</evidence>
<dbReference type="GO" id="GO:0015628">
    <property type="term" value="P:protein secretion by the type II secretion system"/>
    <property type="evidence" value="ECO:0007669"/>
    <property type="project" value="InterPro"/>
</dbReference>
<feature type="transmembrane region" description="Helical" evidence="15">
    <location>
        <begin position="217"/>
        <end position="236"/>
    </location>
</feature>
<keyword evidence="8" id="KW-0479">Metal-binding</keyword>
<evidence type="ECO:0000256" key="4">
    <source>
        <dbReference type="ARBA" id="ARBA00022448"/>
    </source>
</evidence>
<dbReference type="AlphaFoldDB" id="A0A377DLE6"/>
<dbReference type="NCBIfam" id="TIGR02120">
    <property type="entry name" value="GspF"/>
    <property type="match status" value="1"/>
</dbReference>
<evidence type="ECO:0000256" key="8">
    <source>
        <dbReference type="ARBA" id="ARBA00022723"/>
    </source>
</evidence>
<feature type="transmembrane region" description="Helical" evidence="15">
    <location>
        <begin position="164"/>
        <end position="186"/>
    </location>
</feature>
<dbReference type="PANTHER" id="PTHR30012">
    <property type="entry name" value="GENERAL SECRETION PATHWAY PROTEIN"/>
    <property type="match status" value="1"/>
</dbReference>
<accession>A0A377DLE6</accession>
<name>A0A377DLE6_ECOLX</name>
<keyword evidence="10" id="KW-0653">Protein transport</keyword>
<dbReference type="InterPro" id="IPR042094">
    <property type="entry name" value="T2SS_GspF_sf"/>
</dbReference>
<evidence type="ECO:0000256" key="7">
    <source>
        <dbReference type="ARBA" id="ARBA00022692"/>
    </source>
</evidence>
<dbReference type="GO" id="GO:0015627">
    <property type="term" value="C:type II protein secretion system complex"/>
    <property type="evidence" value="ECO:0007669"/>
    <property type="project" value="InterPro"/>
</dbReference>
<comment type="similarity">
    <text evidence="3 14">Belongs to the GSP F family.</text>
</comment>
<gene>
    <name evidence="17" type="primary">gspF</name>
    <name evidence="17" type="ORF">NCTC8500_00305</name>
</gene>
<reference evidence="17 18" key="1">
    <citation type="submission" date="2018-06" db="EMBL/GenBank/DDBJ databases">
        <authorList>
            <consortium name="Pathogen Informatics"/>
            <person name="Doyle S."/>
        </authorList>
    </citation>
    <scope>NUCLEOTIDE SEQUENCE [LARGE SCALE GENOMIC DNA]</scope>
    <source>
        <strain evidence="17 18">NCTC8500</strain>
    </source>
</reference>
<keyword evidence="5" id="KW-1003">Cell membrane</keyword>
<evidence type="ECO:0000256" key="3">
    <source>
        <dbReference type="ARBA" id="ARBA00005745"/>
    </source>
</evidence>
<dbReference type="PANTHER" id="PTHR30012:SF0">
    <property type="entry name" value="TYPE II SECRETION SYSTEM PROTEIN F-RELATED"/>
    <property type="match status" value="1"/>
</dbReference>
<comment type="function">
    <text evidence="1">Component of the type II secretion system inner membrane complex required for the energy-dependent secretion of extracellular factors such as proteases and toxins from the periplasm.</text>
</comment>
<evidence type="ECO:0000256" key="6">
    <source>
        <dbReference type="ARBA" id="ARBA00022519"/>
    </source>
</evidence>
<dbReference type="EMBL" id="UGFG01000001">
    <property type="protein sequence ID" value="STM36611.1"/>
    <property type="molecule type" value="Genomic_DNA"/>
</dbReference>
<feature type="transmembrane region" description="Helical" evidence="15">
    <location>
        <begin position="248"/>
        <end position="268"/>
    </location>
</feature>
<comment type="subcellular location">
    <subcellularLocation>
        <location evidence="2 14">Cell inner membrane</location>
        <topology evidence="2 14">Multi-pass membrane protein</topology>
    </subcellularLocation>
</comment>
<evidence type="ECO:0000256" key="1">
    <source>
        <dbReference type="ARBA" id="ARBA00002684"/>
    </source>
</evidence>
<protein>
    <recommendedName>
        <fullName evidence="13">General secretion pathway protein F</fullName>
    </recommendedName>
</protein>
<feature type="domain" description="Type II secretion system protein GspF" evidence="16">
    <location>
        <begin position="64"/>
        <end position="187"/>
    </location>
</feature>
<keyword evidence="7 14" id="KW-0812">Transmembrane</keyword>
<dbReference type="InterPro" id="IPR011850">
    <property type="entry name" value="T2SS_GspF"/>
</dbReference>
<dbReference type="Proteomes" id="UP000254429">
    <property type="component" value="Unassembled WGS sequence"/>
</dbReference>
<evidence type="ECO:0000256" key="14">
    <source>
        <dbReference type="RuleBase" id="RU003923"/>
    </source>
</evidence>
<keyword evidence="4 14" id="KW-0813">Transport</keyword>
<dbReference type="PROSITE" id="PS00874">
    <property type="entry name" value="T2SP_F"/>
    <property type="match status" value="1"/>
</dbReference>
<keyword evidence="9" id="KW-0106">Calcium</keyword>
<sequence>MNYRYRAMTQDGQKLQGIIDANDERQARLRLREEGLFLLDIRPQKSSGVKTRRPRISHSELTLFTRQLATLSAAALPLEESLAVIGQQSSNKRLGDVLNQVRSAILEGHPLSDALQHFPTLFDSLYRTLVKAGEKSGLLAPVLEKLADYNENRQKIRSKLIQSLIYPCMLTTVAIGVVIILLTAVVPKITEQFVHMKQQLPLSTRILLGLSDTLQRTGPTLLATVFIVAVGFWLWLKRGNNRHRFHAMLLRVALIGPLICAINSARYLRTLSILQSSGVPLLDGMNLSTESLNNLEIRQRLANAAENVRQGNSIHLSLEQNRNFPADDALHGGLWRKKRAARHINGQSRR</sequence>
<evidence type="ECO:0000256" key="15">
    <source>
        <dbReference type="SAM" id="Phobius"/>
    </source>
</evidence>
<organism evidence="17 18">
    <name type="scientific">Escherichia coli</name>
    <dbReference type="NCBI Taxonomy" id="562"/>
    <lineage>
        <taxon>Bacteria</taxon>
        <taxon>Pseudomonadati</taxon>
        <taxon>Pseudomonadota</taxon>
        <taxon>Gammaproteobacteria</taxon>
        <taxon>Enterobacterales</taxon>
        <taxon>Enterobacteriaceae</taxon>
        <taxon>Escherichia</taxon>
    </lineage>
</organism>
<keyword evidence="6" id="KW-0997">Cell inner membrane</keyword>
<dbReference type="Pfam" id="PF00482">
    <property type="entry name" value="T2SSF"/>
    <property type="match status" value="2"/>
</dbReference>
<dbReference type="InterPro" id="IPR001992">
    <property type="entry name" value="T2SS_GspF/T4SS_PilC_CS"/>
</dbReference>
<feature type="domain" description="Type II secretion system protein GspF" evidence="16">
    <location>
        <begin position="267"/>
        <end position="324"/>
    </location>
</feature>
<evidence type="ECO:0000256" key="10">
    <source>
        <dbReference type="ARBA" id="ARBA00022927"/>
    </source>
</evidence>
<keyword evidence="11 15" id="KW-1133">Transmembrane helix</keyword>
<proteinExistence type="inferred from homology"/>
<evidence type="ECO:0000256" key="12">
    <source>
        <dbReference type="ARBA" id="ARBA00023136"/>
    </source>
</evidence>
<evidence type="ECO:0000259" key="16">
    <source>
        <dbReference type="Pfam" id="PF00482"/>
    </source>
</evidence>
<dbReference type="GO" id="GO:0005886">
    <property type="term" value="C:plasma membrane"/>
    <property type="evidence" value="ECO:0007669"/>
    <property type="project" value="UniProtKB-SubCell"/>
</dbReference>